<evidence type="ECO:0000256" key="11">
    <source>
        <dbReference type="ARBA" id="ARBA00023146"/>
    </source>
</evidence>
<dbReference type="AlphaFoldDB" id="A0A1F5ENJ3"/>
<keyword evidence="4 12" id="KW-0963">Cytoplasm</keyword>
<feature type="binding site" evidence="12">
    <location>
        <position position="29"/>
    </location>
    <ligand>
        <name>Zn(2+)</name>
        <dbReference type="ChEBI" id="CHEBI:29105"/>
    </ligand>
</feature>
<dbReference type="InterPro" id="IPR024909">
    <property type="entry name" value="Cys-tRNA/MSH_ligase"/>
</dbReference>
<comment type="caution">
    <text evidence="14">The sequence shown here is derived from an EMBL/GenBank/DDBJ whole genome shotgun (WGS) entry which is preliminary data.</text>
</comment>
<dbReference type="GO" id="GO:0005524">
    <property type="term" value="F:ATP binding"/>
    <property type="evidence" value="ECO:0007669"/>
    <property type="project" value="UniProtKB-UniRule"/>
</dbReference>
<evidence type="ECO:0000256" key="5">
    <source>
        <dbReference type="ARBA" id="ARBA00022598"/>
    </source>
</evidence>
<feature type="short sequence motif" description="'KMSKS' region" evidence="12">
    <location>
        <begin position="282"/>
        <end position="286"/>
    </location>
</feature>
<sequence length="478" mass="54566">MAINIYNTLSRSKEEFKPLEEKRVGFYQCGPTVYWTQHLGNIRAMVMSDIIVRTFGYLGYEVNFVRNYTDVGHLTSDEDEGEDKLEKGAKRENLTPQQISEKYIKIFEEDVKKLNTLSPTHRPKATETIPEIVSMIQTLVDKGFAYQTDLAIYFDVSKAKDYTKLSGQSLEKNIQGAGSGDVTDTQKKNHSDFALWFFKKGVHENAIQTWKSPWGQGFPGWHIECSAMSKKFIGDTVDIHMGGVEHIPVHHTNEIAQSESANDTKFVNYWIHNEHLLVDGGKMSKSQGTSFSVSDIEKKGYRPLSLRYFFLQAHYRSQQNFTWDALRASQTGLINLYGQVTKLDNNTTLFKKIFSSKGKINIDYKKKFTEKLEDDFNTAQALAVVSDLLKSDLSNKDKLATILDFDRVLGLDLKNSKSMAPKAFSDKIIPSDIVMMAEKRKEAKKNKNYTEADRLRNEIEKLGFEIKDTPDGQKIHKI</sequence>
<dbReference type="SMART" id="SM00840">
    <property type="entry name" value="DALR_2"/>
    <property type="match status" value="1"/>
</dbReference>
<feature type="binding site" evidence="12">
    <location>
        <position position="254"/>
    </location>
    <ligand>
        <name>Zn(2+)</name>
        <dbReference type="ChEBI" id="CHEBI:29105"/>
    </ligand>
</feature>
<dbReference type="EMBL" id="MEZZ01000016">
    <property type="protein sequence ID" value="OGD68978.1"/>
    <property type="molecule type" value="Genomic_DNA"/>
</dbReference>
<evidence type="ECO:0000256" key="8">
    <source>
        <dbReference type="ARBA" id="ARBA00022833"/>
    </source>
</evidence>
<dbReference type="Proteomes" id="UP000186670">
    <property type="component" value="Unassembled WGS sequence"/>
</dbReference>
<evidence type="ECO:0000313" key="15">
    <source>
        <dbReference type="Proteomes" id="UP000186670"/>
    </source>
</evidence>
<dbReference type="InterPro" id="IPR015273">
    <property type="entry name" value="Cys-tRNA-synt_Ia_DALR"/>
</dbReference>
<evidence type="ECO:0000256" key="3">
    <source>
        <dbReference type="ARBA" id="ARBA00011245"/>
    </source>
</evidence>
<feature type="binding site" evidence="12">
    <location>
        <position position="225"/>
    </location>
    <ligand>
        <name>Zn(2+)</name>
        <dbReference type="ChEBI" id="CHEBI:29105"/>
    </ligand>
</feature>
<feature type="binding site" evidence="12">
    <location>
        <position position="250"/>
    </location>
    <ligand>
        <name>Zn(2+)</name>
        <dbReference type="ChEBI" id="CHEBI:29105"/>
    </ligand>
</feature>
<dbReference type="SUPFAM" id="SSF47323">
    <property type="entry name" value="Anticodon-binding domain of a subclass of class I aminoacyl-tRNA synthetases"/>
    <property type="match status" value="1"/>
</dbReference>
<evidence type="ECO:0000256" key="9">
    <source>
        <dbReference type="ARBA" id="ARBA00022840"/>
    </source>
</evidence>
<keyword evidence="5 12" id="KW-0436">Ligase</keyword>
<evidence type="ECO:0000256" key="10">
    <source>
        <dbReference type="ARBA" id="ARBA00022917"/>
    </source>
</evidence>
<dbReference type="InterPro" id="IPR009080">
    <property type="entry name" value="tRNAsynth_Ia_anticodon-bd"/>
</dbReference>
<dbReference type="Pfam" id="PF01406">
    <property type="entry name" value="tRNA-synt_1e"/>
    <property type="match status" value="1"/>
</dbReference>
<keyword evidence="10 12" id="KW-0648">Protein biosynthesis</keyword>
<dbReference type="PANTHER" id="PTHR10890:SF3">
    <property type="entry name" value="CYSTEINE--TRNA LIGASE, CYTOPLASMIC"/>
    <property type="match status" value="1"/>
</dbReference>
<dbReference type="NCBIfam" id="TIGR00435">
    <property type="entry name" value="cysS"/>
    <property type="match status" value="1"/>
</dbReference>
<dbReference type="SUPFAM" id="SSF52374">
    <property type="entry name" value="Nucleotidylyl transferase"/>
    <property type="match status" value="1"/>
</dbReference>
<reference evidence="14 15" key="1">
    <citation type="journal article" date="2016" name="Nat. Commun.">
        <title>Thousands of microbial genomes shed light on interconnected biogeochemical processes in an aquifer system.</title>
        <authorList>
            <person name="Anantharaman K."/>
            <person name="Brown C.T."/>
            <person name="Hug L.A."/>
            <person name="Sharon I."/>
            <person name="Castelle C.J."/>
            <person name="Probst A.J."/>
            <person name="Thomas B.C."/>
            <person name="Singh A."/>
            <person name="Wilkins M.J."/>
            <person name="Karaoz U."/>
            <person name="Brodie E.L."/>
            <person name="Williams K.H."/>
            <person name="Hubbard S.S."/>
            <person name="Banfield J.F."/>
        </authorList>
    </citation>
    <scope>NUCLEOTIDE SEQUENCE [LARGE SCALE GENOMIC DNA]</scope>
</reference>
<comment type="cofactor">
    <cofactor evidence="12">
        <name>Zn(2+)</name>
        <dbReference type="ChEBI" id="CHEBI:29105"/>
    </cofactor>
    <text evidence="12">Binds 1 zinc ion per subunit.</text>
</comment>
<gene>
    <name evidence="12" type="primary">cysS</name>
    <name evidence="14" type="ORF">A2811_00580</name>
</gene>
<comment type="subcellular location">
    <subcellularLocation>
        <location evidence="1 12">Cytoplasm</location>
    </subcellularLocation>
</comment>
<evidence type="ECO:0000256" key="12">
    <source>
        <dbReference type="HAMAP-Rule" id="MF_00041"/>
    </source>
</evidence>
<dbReference type="GO" id="GO:0006423">
    <property type="term" value="P:cysteinyl-tRNA aminoacylation"/>
    <property type="evidence" value="ECO:0007669"/>
    <property type="project" value="UniProtKB-UniRule"/>
</dbReference>
<name>A0A1F5ENJ3_9BACT</name>
<dbReference type="Pfam" id="PF09190">
    <property type="entry name" value="DALR_2"/>
    <property type="match status" value="1"/>
</dbReference>
<dbReference type="HAMAP" id="MF_00041">
    <property type="entry name" value="Cys_tRNA_synth"/>
    <property type="match status" value="1"/>
</dbReference>
<dbReference type="EC" id="6.1.1.16" evidence="12"/>
<organism evidence="14 15">
    <name type="scientific">Candidatus Campbellbacteria bacterium RIFCSPHIGHO2_01_FULL_34_10</name>
    <dbReference type="NCBI Taxonomy" id="1797577"/>
    <lineage>
        <taxon>Bacteria</taxon>
        <taxon>Candidatus Campbelliibacteriota</taxon>
    </lineage>
</organism>
<keyword evidence="9 12" id="KW-0067">ATP-binding</keyword>
<evidence type="ECO:0000256" key="7">
    <source>
        <dbReference type="ARBA" id="ARBA00022741"/>
    </source>
</evidence>
<evidence type="ECO:0000256" key="6">
    <source>
        <dbReference type="ARBA" id="ARBA00022723"/>
    </source>
</evidence>
<keyword evidence="7 12" id="KW-0547">Nucleotide-binding</keyword>
<dbReference type="InterPro" id="IPR014729">
    <property type="entry name" value="Rossmann-like_a/b/a_fold"/>
</dbReference>
<proteinExistence type="inferred from homology"/>
<accession>A0A1F5ENJ3</accession>
<comment type="subunit">
    <text evidence="3 12">Monomer.</text>
</comment>
<comment type="similarity">
    <text evidence="2 12">Belongs to the class-I aminoacyl-tRNA synthetase family.</text>
</comment>
<dbReference type="Gene3D" id="3.40.50.620">
    <property type="entry name" value="HUPs"/>
    <property type="match status" value="1"/>
</dbReference>
<evidence type="ECO:0000256" key="2">
    <source>
        <dbReference type="ARBA" id="ARBA00005594"/>
    </source>
</evidence>
<evidence type="ECO:0000313" key="14">
    <source>
        <dbReference type="EMBL" id="OGD68978.1"/>
    </source>
</evidence>
<feature type="short sequence motif" description="'HIGH' region" evidence="12">
    <location>
        <begin position="31"/>
        <end position="41"/>
    </location>
</feature>
<dbReference type="InterPro" id="IPR032678">
    <property type="entry name" value="tRNA-synt_1_cat_dom"/>
</dbReference>
<dbReference type="PRINTS" id="PR00983">
    <property type="entry name" value="TRNASYNTHCYS"/>
</dbReference>
<dbReference type="GO" id="GO:0004817">
    <property type="term" value="F:cysteine-tRNA ligase activity"/>
    <property type="evidence" value="ECO:0007669"/>
    <property type="project" value="UniProtKB-UniRule"/>
</dbReference>
<feature type="binding site" evidence="12">
    <location>
        <position position="285"/>
    </location>
    <ligand>
        <name>ATP</name>
        <dbReference type="ChEBI" id="CHEBI:30616"/>
    </ligand>
</feature>
<keyword evidence="11 12" id="KW-0030">Aminoacyl-tRNA synthetase</keyword>
<dbReference type="PANTHER" id="PTHR10890">
    <property type="entry name" value="CYSTEINYL-TRNA SYNTHETASE"/>
    <property type="match status" value="1"/>
</dbReference>
<dbReference type="InterPro" id="IPR015803">
    <property type="entry name" value="Cys-tRNA-ligase"/>
</dbReference>
<feature type="domain" description="Cysteinyl-tRNA synthetase class Ia DALR" evidence="13">
    <location>
        <begin position="367"/>
        <end position="420"/>
    </location>
</feature>
<keyword evidence="6 12" id="KW-0479">Metal-binding</keyword>
<dbReference type="Gene3D" id="1.20.120.1910">
    <property type="entry name" value="Cysteine-tRNA ligase, C-terminal anti-codon recognition domain"/>
    <property type="match status" value="1"/>
</dbReference>
<comment type="catalytic activity">
    <reaction evidence="12">
        <text>tRNA(Cys) + L-cysteine + ATP = L-cysteinyl-tRNA(Cys) + AMP + diphosphate</text>
        <dbReference type="Rhea" id="RHEA:17773"/>
        <dbReference type="Rhea" id="RHEA-COMP:9661"/>
        <dbReference type="Rhea" id="RHEA-COMP:9679"/>
        <dbReference type="ChEBI" id="CHEBI:30616"/>
        <dbReference type="ChEBI" id="CHEBI:33019"/>
        <dbReference type="ChEBI" id="CHEBI:35235"/>
        <dbReference type="ChEBI" id="CHEBI:78442"/>
        <dbReference type="ChEBI" id="CHEBI:78517"/>
        <dbReference type="ChEBI" id="CHEBI:456215"/>
        <dbReference type="EC" id="6.1.1.16"/>
    </reaction>
</comment>
<evidence type="ECO:0000259" key="13">
    <source>
        <dbReference type="SMART" id="SM00840"/>
    </source>
</evidence>
<dbReference type="CDD" id="cd00672">
    <property type="entry name" value="CysRS_core"/>
    <property type="match status" value="1"/>
</dbReference>
<keyword evidence="8 12" id="KW-0862">Zinc</keyword>
<evidence type="ECO:0000256" key="4">
    <source>
        <dbReference type="ARBA" id="ARBA00022490"/>
    </source>
</evidence>
<evidence type="ECO:0000256" key="1">
    <source>
        <dbReference type="ARBA" id="ARBA00004496"/>
    </source>
</evidence>
<dbReference type="GO" id="GO:0008270">
    <property type="term" value="F:zinc ion binding"/>
    <property type="evidence" value="ECO:0007669"/>
    <property type="project" value="UniProtKB-UniRule"/>
</dbReference>
<protein>
    <recommendedName>
        <fullName evidence="12">Cysteine--tRNA ligase</fullName>
        <ecNumber evidence="12">6.1.1.16</ecNumber>
    </recommendedName>
    <alternativeName>
        <fullName evidence="12">Cysteinyl-tRNA synthetase</fullName>
        <shortName evidence="12">CysRS</shortName>
    </alternativeName>
</protein>
<dbReference type="GO" id="GO:0005829">
    <property type="term" value="C:cytosol"/>
    <property type="evidence" value="ECO:0007669"/>
    <property type="project" value="TreeGrafter"/>
</dbReference>